<name>A0A6V0CPB7_9STRA</name>
<feature type="compositionally biased region" description="Basic and acidic residues" evidence="1">
    <location>
        <begin position="1"/>
        <end position="19"/>
    </location>
</feature>
<protein>
    <recommendedName>
        <fullName evidence="3">FAS1 domain-containing protein</fullName>
    </recommendedName>
</protein>
<keyword evidence="2" id="KW-1133">Transmembrane helix</keyword>
<feature type="region of interest" description="Disordered" evidence="1">
    <location>
        <begin position="1"/>
        <end position="114"/>
    </location>
</feature>
<feature type="domain" description="FAS1" evidence="3">
    <location>
        <begin position="866"/>
        <end position="1004"/>
    </location>
</feature>
<feature type="compositionally biased region" description="Acidic residues" evidence="1">
    <location>
        <begin position="777"/>
        <end position="796"/>
    </location>
</feature>
<feature type="compositionally biased region" description="Acidic residues" evidence="1">
    <location>
        <begin position="74"/>
        <end position="90"/>
    </location>
</feature>
<keyword evidence="2" id="KW-0812">Transmembrane</keyword>
<accession>A0A6V0CPB7</accession>
<dbReference type="PANTHER" id="PTHR10900:SF77">
    <property type="entry name" value="FI19380P1"/>
    <property type="match status" value="1"/>
</dbReference>
<dbReference type="GO" id="GO:0005615">
    <property type="term" value="C:extracellular space"/>
    <property type="evidence" value="ECO:0007669"/>
    <property type="project" value="TreeGrafter"/>
</dbReference>
<feature type="transmembrane region" description="Helical" evidence="2">
    <location>
        <begin position="134"/>
        <end position="156"/>
    </location>
</feature>
<dbReference type="Pfam" id="PF02469">
    <property type="entry name" value="Fasciclin"/>
    <property type="match status" value="4"/>
</dbReference>
<reference evidence="4" key="1">
    <citation type="submission" date="2021-01" db="EMBL/GenBank/DDBJ databases">
        <authorList>
            <person name="Corre E."/>
            <person name="Pelletier E."/>
            <person name="Niang G."/>
            <person name="Scheremetjew M."/>
            <person name="Finn R."/>
            <person name="Kale V."/>
            <person name="Holt S."/>
            <person name="Cochrane G."/>
            <person name="Meng A."/>
            <person name="Brown T."/>
            <person name="Cohen L."/>
        </authorList>
    </citation>
    <scope>NUCLEOTIDE SEQUENCE</scope>
    <source>
        <strain evidence="4">10249 10 AB</strain>
    </source>
</reference>
<dbReference type="Gene3D" id="2.30.180.10">
    <property type="entry name" value="FAS1 domain"/>
    <property type="match status" value="4"/>
</dbReference>
<feature type="domain" description="FAS1" evidence="3">
    <location>
        <begin position="629"/>
        <end position="768"/>
    </location>
</feature>
<dbReference type="EMBL" id="HBIX01031483">
    <property type="protein sequence ID" value="CAE0728067.1"/>
    <property type="molecule type" value="Transcribed_RNA"/>
</dbReference>
<dbReference type="InterPro" id="IPR000782">
    <property type="entry name" value="FAS1_domain"/>
</dbReference>
<feature type="domain" description="FAS1" evidence="3">
    <location>
        <begin position="1010"/>
        <end position="1143"/>
    </location>
</feature>
<evidence type="ECO:0000256" key="1">
    <source>
        <dbReference type="SAM" id="MobiDB-lite"/>
    </source>
</evidence>
<keyword evidence="2" id="KW-0472">Membrane</keyword>
<dbReference type="SMART" id="SM00554">
    <property type="entry name" value="FAS1"/>
    <property type="match status" value="4"/>
</dbReference>
<evidence type="ECO:0000256" key="2">
    <source>
        <dbReference type="SAM" id="Phobius"/>
    </source>
</evidence>
<proteinExistence type="predicted"/>
<feature type="domain" description="FAS1" evidence="3">
    <location>
        <begin position="469"/>
        <end position="613"/>
    </location>
</feature>
<dbReference type="PANTHER" id="PTHR10900">
    <property type="entry name" value="PERIOSTIN-RELATED"/>
    <property type="match status" value="1"/>
</dbReference>
<feature type="compositionally biased region" description="Low complexity" evidence="1">
    <location>
        <begin position="53"/>
        <end position="73"/>
    </location>
</feature>
<dbReference type="SUPFAM" id="SSF82153">
    <property type="entry name" value="FAS1 domain"/>
    <property type="match status" value="4"/>
</dbReference>
<evidence type="ECO:0000259" key="3">
    <source>
        <dbReference type="PROSITE" id="PS50213"/>
    </source>
</evidence>
<dbReference type="InterPro" id="IPR036378">
    <property type="entry name" value="FAS1_dom_sf"/>
</dbReference>
<organism evidence="4">
    <name type="scientific">Pseudo-nitzschia australis</name>
    <dbReference type="NCBI Taxonomy" id="44445"/>
    <lineage>
        <taxon>Eukaryota</taxon>
        <taxon>Sar</taxon>
        <taxon>Stramenopiles</taxon>
        <taxon>Ochrophyta</taxon>
        <taxon>Bacillariophyta</taxon>
        <taxon>Bacillariophyceae</taxon>
        <taxon>Bacillariophycidae</taxon>
        <taxon>Bacillariales</taxon>
        <taxon>Bacillariaceae</taxon>
        <taxon>Pseudo-nitzschia</taxon>
    </lineage>
</organism>
<dbReference type="PROSITE" id="PS50213">
    <property type="entry name" value="FAS1"/>
    <property type="match status" value="4"/>
</dbReference>
<dbReference type="AlphaFoldDB" id="A0A6V0CPB7"/>
<dbReference type="InterPro" id="IPR050904">
    <property type="entry name" value="Adhesion/Biosynth-related"/>
</dbReference>
<feature type="compositionally biased region" description="Acidic residues" evidence="1">
    <location>
        <begin position="35"/>
        <end position="52"/>
    </location>
</feature>
<sequence length="1223" mass="130318">MGRHDEEPAWDTDSEKSGDESSFDDESGGDRSGSEAEDNDDADFSDDEDADGDSMASEDIGSEGGSSHSGSGSDDSESDDESDSDDEDAFRDEGGGLKKSKSSGSLMNEPSDQQPFWTKLVPNKIVEMGLWKGGGFICCMCLLPLLLIIVPLAVFFGRGKDTVDVATIAGTVPPVPSSEQSAANDNITAVPFAVPSAAPSLDGIITTIPTLSPTISATTGTESQVADPESNPPRDPVIKTTILGAAADTTIFLSGDDSQSPVGGDAQTMLIQNGPPGNSELPRAYALVKFDGIFNIDSDSMSVDAYLASIEDLVVEMCLVVVPNENENESSFRTCIIEEADADRNIEELSGDTAGYSIPASCRGGGSVDFTVRPGEEGACADVASLVRPVAKEALRNLRGSSTGTTGRLRRSLQVEQDLTVPPAEGNQFSYLFMIESAGESEEPGTQFYSKNNDEVDRPSLTIEGDNTCRTIVDIVCSRPDFSTLCGLVKEHKLEDFLLTPTPFPFKTLFAPTNEAFRLVPEDLMSDDAAIINVLKSHVAPGDYSYGDLKCGEQITMATDMSDTTTTLCNLEEQRYQIGSGVSPGDPPDLPIVSPGGEMSACYGTVHTTHGVIIPGDSDGNKTCLSEEVRDIAQVICDSADHTILCSMLRGLAMDVVLSGGMYTVFAPSNEAFELSGLANQTLDDDPTLATNVLMQHVVASRDIYSKDIACDMEVRMANGANNTITCGDDGSYSIAGPGKFYSQETPLITKPDIGACNGVIHVIDRVISPSNRDMDIGSEDPEDTEDPEDSEDDPPAFEPCFICGSGRSVTNMDTVLDMPEDLAAYTNATCRRVEDLCLSSECSPEICAEFAENGGSEPCGCDTTVTLIDLLSEKPNKYSDFMIFLETAGLEEYLENAFDITLFAPNNKAFAQLQKNAPTFVEQFADEGWIAHAQNLAMNHVLSKVVASSDITDGLTVTAESGYPMSFIVDAEDKIFINLDTTEVINKDSKASHGILHRINDVVLPPWFGLPIDEAAASESELDQLMAFAADTSFVEDVFESDSGPFTFFAPSNDAISDIMQQFRDDLVDLDTVDGLGVLSNHVVKGMYPASAIVDGLALTTELGEEIIFTVFDEMKAVDGKRIVSTDILANNGIIHVIEGVLLPNGVGTNGGEGAQTQSCSICNGLRETFTLTNPEAMLDLDEVSSSTTCALLEERCQAGLCDEEACTMYADGGASETCGCE</sequence>
<feature type="region of interest" description="Disordered" evidence="1">
    <location>
        <begin position="771"/>
        <end position="796"/>
    </location>
</feature>
<gene>
    <name evidence="4" type="ORF">PAUS00366_LOCUS20851</name>
</gene>
<evidence type="ECO:0000313" key="4">
    <source>
        <dbReference type="EMBL" id="CAE0728067.1"/>
    </source>
</evidence>